<comment type="subcellular location">
    <subcellularLocation>
        <location evidence="1">Cell membrane</location>
        <topology evidence="1">Multi-pass membrane protein</topology>
    </subcellularLocation>
</comment>
<evidence type="ECO:0000256" key="3">
    <source>
        <dbReference type="ARBA" id="ARBA00022692"/>
    </source>
</evidence>
<evidence type="ECO:0000256" key="6">
    <source>
        <dbReference type="SAM" id="Phobius"/>
    </source>
</evidence>
<organism evidence="8">
    <name type="scientific">Streptomyces sp. Y1</name>
    <dbReference type="NCBI Taxonomy" id="3238634"/>
    <lineage>
        <taxon>Bacteria</taxon>
        <taxon>Bacillati</taxon>
        <taxon>Actinomycetota</taxon>
        <taxon>Actinomycetes</taxon>
        <taxon>Kitasatosporales</taxon>
        <taxon>Streptomycetaceae</taxon>
        <taxon>Streptomyces</taxon>
    </lineage>
</organism>
<feature type="transmembrane region" description="Helical" evidence="6">
    <location>
        <begin position="40"/>
        <end position="59"/>
    </location>
</feature>
<sequence length="783" mass="81552">MTDRPHSRPHSRPLSRFATDLLLGLRLAFTGGRDSRLRTALTAIGVGLGVATLLLAASFPTVREHRDDKLRIQSGAVVSADIAPRSDHSLLIHDARGVYRGEEFFGRIVQPEGPDSPLPPGLSAYPAPNTLAVSPALAELLRSPDAALLRERYPQPVTGTIGPAGLAGPGDYAFYLGSDRLSDADPSTLRIDHFEDELPPKPVDPVLTLLTVVGVVILLSPVAVFVAAAARFGSEARDRRLAALRLTGADRATTARISAGESLAGALVGLGLGAALFLAGRPLVEHVKIAGLSVFADDLQPQPLLAALVLVAVPLLAVAVTMLTMRRIAAEPLGVLRGTGAGRRAVWWRVPLPALGFTLLFTQRGKLTSLGDNEALVVLVGCLLLLLIGATLLLPPLVALASRALRRVSGPPAWQLALGRLRFSPESAARPVTGIVVTVAGTIALQTLLGSLATARSATPAELALQDRAPLSVHFDAAGDRSGQLADQLRRSPGVADAVGYTEVYATAGDRPFTIRVADCATLTAVHRVTQCADGDVFTAVGLSSGQAGGSPLAAGGPVTLQPLGRPESTWQLPASRATVQRAPEGGRAHYLDVVLVTPSVLPAELLHSQAAMVEVHPVPGTPDAEDRIRSNAALISPTSSVHNPANGQPDARFLGVRSALTAGTVAILTLIGASMLVGLLEQLRERRRTLAVLTAFGTRTRTLAGALLCQSLVPVVLGLALAVASGLALGTALLFLVKLPITFVWGDIALMTGAGAAAVLLITALSLPALWRRITPAGLRYE</sequence>
<dbReference type="GO" id="GO:0005886">
    <property type="term" value="C:plasma membrane"/>
    <property type="evidence" value="ECO:0007669"/>
    <property type="project" value="UniProtKB-SubCell"/>
</dbReference>
<evidence type="ECO:0000259" key="7">
    <source>
        <dbReference type="Pfam" id="PF02687"/>
    </source>
</evidence>
<protein>
    <submittedName>
        <fullName evidence="8">FtsX-like permease family protein</fullName>
    </submittedName>
</protein>
<name>A0AB39TS94_9ACTN</name>
<dbReference type="Pfam" id="PF02687">
    <property type="entry name" value="FtsX"/>
    <property type="match status" value="2"/>
</dbReference>
<evidence type="ECO:0000313" key="8">
    <source>
        <dbReference type="EMBL" id="XDQ82078.1"/>
    </source>
</evidence>
<feature type="domain" description="ABC3 transporter permease C-terminal" evidence="7">
    <location>
        <begin position="666"/>
        <end position="768"/>
    </location>
</feature>
<feature type="transmembrane region" description="Helical" evidence="6">
    <location>
        <begin position="375"/>
        <end position="400"/>
    </location>
</feature>
<proteinExistence type="predicted"/>
<evidence type="ECO:0000256" key="2">
    <source>
        <dbReference type="ARBA" id="ARBA00022475"/>
    </source>
</evidence>
<dbReference type="InterPro" id="IPR003838">
    <property type="entry name" value="ABC3_permease_C"/>
</dbReference>
<evidence type="ECO:0000256" key="1">
    <source>
        <dbReference type="ARBA" id="ARBA00004651"/>
    </source>
</evidence>
<gene>
    <name evidence="8" type="ORF">AB2U05_28200</name>
</gene>
<feature type="transmembrane region" description="Helical" evidence="6">
    <location>
        <begin position="346"/>
        <end position="363"/>
    </location>
</feature>
<dbReference type="EMBL" id="CP163445">
    <property type="protein sequence ID" value="XDQ82078.1"/>
    <property type="molecule type" value="Genomic_DNA"/>
</dbReference>
<dbReference type="PANTHER" id="PTHR30287">
    <property type="entry name" value="MEMBRANE COMPONENT OF PREDICTED ABC SUPERFAMILY METABOLITE UPTAKE TRANSPORTER"/>
    <property type="match status" value="1"/>
</dbReference>
<keyword evidence="3 6" id="KW-0812">Transmembrane</keyword>
<feature type="transmembrane region" description="Helical" evidence="6">
    <location>
        <begin position="263"/>
        <end position="284"/>
    </location>
</feature>
<dbReference type="RefSeq" id="WP_369184596.1">
    <property type="nucleotide sequence ID" value="NZ_CP163445.1"/>
</dbReference>
<feature type="transmembrane region" description="Helical" evidence="6">
    <location>
        <begin position="304"/>
        <end position="325"/>
    </location>
</feature>
<evidence type="ECO:0000256" key="4">
    <source>
        <dbReference type="ARBA" id="ARBA00022989"/>
    </source>
</evidence>
<feature type="transmembrane region" description="Helical" evidence="6">
    <location>
        <begin position="749"/>
        <end position="772"/>
    </location>
</feature>
<accession>A0AB39TS94</accession>
<feature type="transmembrane region" description="Helical" evidence="6">
    <location>
        <begin position="428"/>
        <end position="449"/>
    </location>
</feature>
<feature type="transmembrane region" description="Helical" evidence="6">
    <location>
        <begin position="660"/>
        <end position="681"/>
    </location>
</feature>
<feature type="transmembrane region" description="Helical" evidence="6">
    <location>
        <begin position="206"/>
        <end position="230"/>
    </location>
</feature>
<dbReference type="InterPro" id="IPR038766">
    <property type="entry name" value="Membrane_comp_ABC_pdt"/>
</dbReference>
<dbReference type="PANTHER" id="PTHR30287:SF1">
    <property type="entry name" value="INNER MEMBRANE PROTEIN"/>
    <property type="match status" value="1"/>
</dbReference>
<keyword evidence="4 6" id="KW-1133">Transmembrane helix</keyword>
<feature type="transmembrane region" description="Helical" evidence="6">
    <location>
        <begin position="712"/>
        <end position="737"/>
    </location>
</feature>
<keyword evidence="2" id="KW-1003">Cell membrane</keyword>
<dbReference type="AlphaFoldDB" id="A0AB39TS94"/>
<evidence type="ECO:0000256" key="5">
    <source>
        <dbReference type="ARBA" id="ARBA00023136"/>
    </source>
</evidence>
<feature type="domain" description="ABC3 transporter permease C-terminal" evidence="7">
    <location>
        <begin position="215"/>
        <end position="329"/>
    </location>
</feature>
<keyword evidence="5 6" id="KW-0472">Membrane</keyword>
<reference evidence="8" key="1">
    <citation type="submission" date="2024-07" db="EMBL/GenBank/DDBJ databases">
        <authorList>
            <person name="Yu S.T."/>
        </authorList>
    </citation>
    <scope>NUCLEOTIDE SEQUENCE</scope>
    <source>
        <strain evidence="8">Y1</strain>
    </source>
</reference>